<dbReference type="KEGG" id="scac:106091380"/>
<dbReference type="EnsemblMetazoa" id="SCAU004140-RA">
    <property type="protein sequence ID" value="SCAU004140-PA"/>
    <property type="gene ID" value="SCAU004140"/>
</dbReference>
<name>A0A1I8P1Z8_STOCA</name>
<evidence type="ECO:0008006" key="3">
    <source>
        <dbReference type="Google" id="ProtNLM"/>
    </source>
</evidence>
<gene>
    <name evidence="1" type="primary">106091380</name>
</gene>
<keyword evidence="2" id="KW-1185">Reference proteome</keyword>
<dbReference type="Gene3D" id="3.80.10.10">
    <property type="entry name" value="Ribonuclease Inhibitor"/>
    <property type="match status" value="1"/>
</dbReference>
<dbReference type="VEuPathDB" id="VectorBase:SCAU004140"/>
<evidence type="ECO:0000313" key="1">
    <source>
        <dbReference type="EnsemblMetazoa" id="SCAU004140-PA"/>
    </source>
</evidence>
<dbReference type="Proteomes" id="UP000095300">
    <property type="component" value="Unassembled WGS sequence"/>
</dbReference>
<protein>
    <recommendedName>
        <fullName evidence="3">F-box domain-containing protein</fullName>
    </recommendedName>
</protein>
<organism evidence="1 2">
    <name type="scientific">Stomoxys calcitrans</name>
    <name type="common">Stable fly</name>
    <name type="synonym">Conops calcitrans</name>
    <dbReference type="NCBI Taxonomy" id="35570"/>
    <lineage>
        <taxon>Eukaryota</taxon>
        <taxon>Metazoa</taxon>
        <taxon>Ecdysozoa</taxon>
        <taxon>Arthropoda</taxon>
        <taxon>Hexapoda</taxon>
        <taxon>Insecta</taxon>
        <taxon>Pterygota</taxon>
        <taxon>Neoptera</taxon>
        <taxon>Endopterygota</taxon>
        <taxon>Diptera</taxon>
        <taxon>Brachycera</taxon>
        <taxon>Muscomorpha</taxon>
        <taxon>Muscoidea</taxon>
        <taxon>Muscidae</taxon>
        <taxon>Stomoxys</taxon>
    </lineage>
</organism>
<proteinExistence type="predicted"/>
<evidence type="ECO:0000313" key="2">
    <source>
        <dbReference type="Proteomes" id="UP000095300"/>
    </source>
</evidence>
<accession>A0A1I8P1Z8</accession>
<reference evidence="1" key="1">
    <citation type="submission" date="2020-05" db="UniProtKB">
        <authorList>
            <consortium name="EnsemblMetazoa"/>
        </authorList>
    </citation>
    <scope>IDENTIFICATION</scope>
    <source>
        <strain evidence="1">USDA</strain>
    </source>
</reference>
<dbReference type="InterPro" id="IPR032675">
    <property type="entry name" value="LRR_dom_sf"/>
</dbReference>
<sequence length="254" mass="29285">MNKIMDSSKIVVPEVADQANDQNWLEKNFTPSPAKCSSLLDLNDDCLLEVLQYITVRDAFTLLETFANRLHDVVHKRISQLKILTFDLRNAPDFTIEQLQIIGKHLKTLNICVGYSLSSDLCIFRYLKPLCYYGSIEQMTLNYVNFNEAYQQCILNLAANLRFLDLSFCQLTDELLEPILENCMLLEKLSIIGNYEWRGKSLFSIKSPKIGQITIELNDLCEEQVETFARHIGESICLIIFNKGRSNHHKGHFR</sequence>
<dbReference type="OrthoDB" id="549243at2759"/>
<dbReference type="AlphaFoldDB" id="A0A1I8P1Z8"/>
<dbReference type="SUPFAM" id="SSF52047">
    <property type="entry name" value="RNI-like"/>
    <property type="match status" value="1"/>
</dbReference>